<feature type="compositionally biased region" description="Basic and acidic residues" evidence="1">
    <location>
        <begin position="74"/>
        <end position="83"/>
    </location>
</feature>
<dbReference type="EMBL" id="CM001440">
    <property type="protein sequence ID" value="EHR61154.1"/>
    <property type="molecule type" value="Genomic_DNA"/>
</dbReference>
<evidence type="ECO:0000313" key="3">
    <source>
        <dbReference type="Proteomes" id="UP000002791"/>
    </source>
</evidence>
<keyword evidence="3" id="KW-1185">Reference proteome</keyword>
<protein>
    <submittedName>
        <fullName evidence="2">Uncharacterized protein</fullName>
    </submittedName>
</protein>
<dbReference type="HOGENOM" id="CLU_946244_0_0_11"/>
<reference evidence="2 3" key="1">
    <citation type="submission" date="2011-11" db="EMBL/GenBank/DDBJ databases">
        <title>The Noncontiguous Finished sequence of Saccharomonospora cyanea NA-134.</title>
        <authorList>
            <consortium name="US DOE Joint Genome Institute"/>
            <person name="Lucas S."/>
            <person name="Han J."/>
            <person name="Lapidus A."/>
            <person name="Cheng J.-F."/>
            <person name="Goodwin L."/>
            <person name="Pitluck S."/>
            <person name="Peters L."/>
            <person name="Ovchinnikova G."/>
            <person name="Lu M."/>
            <person name="Detter J.C."/>
            <person name="Han C."/>
            <person name="Tapia R."/>
            <person name="Land M."/>
            <person name="Hauser L."/>
            <person name="Kyrpides N."/>
            <person name="Ivanova N."/>
            <person name="Pagani I."/>
            <person name="Brambilla E.-M."/>
            <person name="Klenk H.-P."/>
            <person name="Woyke T."/>
        </authorList>
    </citation>
    <scope>NUCLEOTIDE SEQUENCE [LARGE SCALE GENOMIC DNA]</scope>
    <source>
        <strain evidence="2 3">NA-134</strain>
    </source>
</reference>
<dbReference type="AlphaFoldDB" id="H5XPS6"/>
<accession>H5XPS6</accession>
<feature type="region of interest" description="Disordered" evidence="1">
    <location>
        <begin position="61"/>
        <end position="84"/>
    </location>
</feature>
<gene>
    <name evidence="2" type="ORF">SaccyDRAFT_2274</name>
</gene>
<dbReference type="Proteomes" id="UP000002791">
    <property type="component" value="Chromosome"/>
</dbReference>
<proteinExistence type="predicted"/>
<evidence type="ECO:0000313" key="2">
    <source>
        <dbReference type="EMBL" id="EHR61154.1"/>
    </source>
</evidence>
<sequence>MRNRHRLDRGVRLQLSGFWRVRRVHKGDSSSSSGSCLEVCSAAMRTPIRAQRVRNHSRGVDICGRTSRNSSARHPLESQRLKDMTTSPELQAISNASDSELVLICAAAAERGVAFCRVLGTTENVAWAEETLRLAWMSAAGEPVDDECADALDDLELGYNDDEDDTSQPEFFVDQSLSLVGNAISVSLEPTVAKAELSVNTVRTLLAMLDSTLAGEQVVIVGYGEKPPPPGLLQQMEISAEREVVDLLAGIDREGTPKASIASIVPRVKAASREFSTRLAVSIEEVADLSGWEP</sequence>
<dbReference type="eggNOG" id="ENOG503243G">
    <property type="taxonomic scope" value="Bacteria"/>
</dbReference>
<organism evidence="2 3">
    <name type="scientific">Saccharomonospora cyanea NA-134</name>
    <dbReference type="NCBI Taxonomy" id="882082"/>
    <lineage>
        <taxon>Bacteria</taxon>
        <taxon>Bacillati</taxon>
        <taxon>Actinomycetota</taxon>
        <taxon>Actinomycetes</taxon>
        <taxon>Pseudonocardiales</taxon>
        <taxon>Pseudonocardiaceae</taxon>
        <taxon>Saccharomonospora</taxon>
    </lineage>
</organism>
<name>H5XPS6_9PSEU</name>
<evidence type="ECO:0000256" key="1">
    <source>
        <dbReference type="SAM" id="MobiDB-lite"/>
    </source>
</evidence>